<feature type="compositionally biased region" description="Low complexity" evidence="1">
    <location>
        <begin position="1"/>
        <end position="14"/>
    </location>
</feature>
<protein>
    <submittedName>
        <fullName evidence="2">Uncharacterized protein</fullName>
    </submittedName>
</protein>
<reference evidence="2 3" key="2">
    <citation type="journal article" date="2023" name="Mol. Biol. Evol.">
        <title>Genomics of Secondarily Temperate Adaptation in the Only Non-Antarctic Icefish.</title>
        <authorList>
            <person name="Rivera-Colon A.G."/>
            <person name="Rayamajhi N."/>
            <person name="Minhas B.F."/>
            <person name="Madrigal G."/>
            <person name="Bilyk K.T."/>
            <person name="Yoon V."/>
            <person name="Hune M."/>
            <person name="Gregory S."/>
            <person name="Cheng C.H.C."/>
            <person name="Catchen J.M."/>
        </authorList>
    </citation>
    <scope>NUCLEOTIDE SEQUENCE [LARGE SCALE GENOMIC DNA]</scope>
    <source>
        <strain evidence="2">JMC-PN-2008</strain>
    </source>
</reference>
<proteinExistence type="predicted"/>
<feature type="region of interest" description="Disordered" evidence="1">
    <location>
        <begin position="45"/>
        <end position="68"/>
    </location>
</feature>
<sequence length="68" mass="7377">MRDRQSSSSLSSLLPRPEKGPEGRIDVREVLTDSNPAEEFFYSLSSTSMSSPSSATLAYDSPLNLPPS</sequence>
<dbReference type="AlphaFoldDB" id="A0AAN8ALD4"/>
<evidence type="ECO:0000313" key="3">
    <source>
        <dbReference type="Proteomes" id="UP001346869"/>
    </source>
</evidence>
<reference evidence="2 3" key="1">
    <citation type="journal article" date="2023" name="Genes (Basel)">
        <title>Chromosome-Level Genome Assembly and Circadian Gene Repertoire of the Patagonia Blennie Eleginops maclovinus-The Closest Ancestral Proxy of Antarctic Cryonotothenioids.</title>
        <authorList>
            <person name="Cheng C.C."/>
            <person name="Rivera-Colon A.G."/>
            <person name="Minhas B.F."/>
            <person name="Wilson L."/>
            <person name="Rayamajhi N."/>
            <person name="Vargas-Chacoff L."/>
            <person name="Catchen J.M."/>
        </authorList>
    </citation>
    <scope>NUCLEOTIDE SEQUENCE [LARGE SCALE GENOMIC DNA]</scope>
    <source>
        <strain evidence="2">JMC-PN-2008</strain>
    </source>
</reference>
<dbReference type="Proteomes" id="UP001346869">
    <property type="component" value="Unassembled WGS sequence"/>
</dbReference>
<name>A0AAN8ALD4_ELEMC</name>
<accession>A0AAN8ALD4</accession>
<keyword evidence="3" id="KW-1185">Reference proteome</keyword>
<evidence type="ECO:0000313" key="2">
    <source>
        <dbReference type="EMBL" id="KAK5866966.1"/>
    </source>
</evidence>
<feature type="compositionally biased region" description="Low complexity" evidence="1">
    <location>
        <begin position="45"/>
        <end position="54"/>
    </location>
</feature>
<dbReference type="EMBL" id="JAUZQC010000008">
    <property type="protein sequence ID" value="KAK5866966.1"/>
    <property type="molecule type" value="Genomic_DNA"/>
</dbReference>
<feature type="compositionally biased region" description="Basic and acidic residues" evidence="1">
    <location>
        <begin position="16"/>
        <end position="31"/>
    </location>
</feature>
<gene>
    <name evidence="2" type="ORF">PBY51_011495</name>
</gene>
<feature type="region of interest" description="Disordered" evidence="1">
    <location>
        <begin position="1"/>
        <end position="31"/>
    </location>
</feature>
<evidence type="ECO:0000256" key="1">
    <source>
        <dbReference type="SAM" id="MobiDB-lite"/>
    </source>
</evidence>
<organism evidence="2 3">
    <name type="scientific">Eleginops maclovinus</name>
    <name type="common">Patagonian blennie</name>
    <name type="synonym">Eleginus maclovinus</name>
    <dbReference type="NCBI Taxonomy" id="56733"/>
    <lineage>
        <taxon>Eukaryota</taxon>
        <taxon>Metazoa</taxon>
        <taxon>Chordata</taxon>
        <taxon>Craniata</taxon>
        <taxon>Vertebrata</taxon>
        <taxon>Euteleostomi</taxon>
        <taxon>Actinopterygii</taxon>
        <taxon>Neopterygii</taxon>
        <taxon>Teleostei</taxon>
        <taxon>Neoteleostei</taxon>
        <taxon>Acanthomorphata</taxon>
        <taxon>Eupercaria</taxon>
        <taxon>Perciformes</taxon>
        <taxon>Notothenioidei</taxon>
        <taxon>Eleginopidae</taxon>
        <taxon>Eleginops</taxon>
    </lineage>
</organism>
<comment type="caution">
    <text evidence="2">The sequence shown here is derived from an EMBL/GenBank/DDBJ whole genome shotgun (WGS) entry which is preliminary data.</text>
</comment>